<gene>
    <name evidence="2" type="ORF">FCI23_49735</name>
</gene>
<dbReference type="InterPro" id="IPR002575">
    <property type="entry name" value="Aminoglycoside_PTrfase"/>
</dbReference>
<dbReference type="OrthoDB" id="4020008at2"/>
<dbReference type="Pfam" id="PF01636">
    <property type="entry name" value="APH"/>
    <property type="match status" value="1"/>
</dbReference>
<evidence type="ECO:0000259" key="1">
    <source>
        <dbReference type="Pfam" id="PF01636"/>
    </source>
</evidence>
<name>A0A4U0RQ02_9ACTN</name>
<dbReference type="AlphaFoldDB" id="A0A4U0RQ02"/>
<organism evidence="2 3">
    <name type="scientific">Actinacidiphila oryziradicis</name>
    <dbReference type="NCBI Taxonomy" id="2571141"/>
    <lineage>
        <taxon>Bacteria</taxon>
        <taxon>Bacillati</taxon>
        <taxon>Actinomycetota</taxon>
        <taxon>Actinomycetes</taxon>
        <taxon>Kitasatosporales</taxon>
        <taxon>Streptomycetaceae</taxon>
        <taxon>Actinacidiphila</taxon>
    </lineage>
</organism>
<dbReference type="Gene3D" id="3.30.200.150">
    <property type="match status" value="1"/>
</dbReference>
<accession>A0A4U0RQ02</accession>
<dbReference type="RefSeq" id="WP_136730582.1">
    <property type="nucleotide sequence ID" value="NZ_SUMC01000145.1"/>
</dbReference>
<sequence length="316" mass="34604">MTDARRISIEERLRHFVDAGHPDAEPLEAAVEGSAYRLGDGTAARFWDNRRVADLVRMQQFYAEAAARLPLPTPEILAVEDVDGLPVTVERELSGEPLHRFLSPEEPEPLPEAVSCLVEVLGTLANATDTDYLRQLPVLDEDRPLWEGQESFAAALAALLERRAERSRDALSRHVDALDRRSAQVLEKLRALGDTPRAAVHGDLFPENILVDEDLRPTAVVDFGFLSTAGDPRFDAAVSAAIFTTSGPYAQNTADVLTARFADEFDYSLEHLLLYRAAYALATSDAFAGEGSDDHLRWCASVLNAPAVTAALEHST</sequence>
<reference evidence="2 3" key="1">
    <citation type="submission" date="2019-04" db="EMBL/GenBank/DDBJ databases">
        <title>Streptomyces oryziradicis sp. nov., a novel actinomycete isolated from rhizosphere soil of rice (Oryza sativa L.).</title>
        <authorList>
            <person name="Li C."/>
        </authorList>
    </citation>
    <scope>NUCLEOTIDE SEQUENCE [LARGE SCALE GENOMIC DNA]</scope>
    <source>
        <strain evidence="2 3">NEAU-C40</strain>
    </source>
</reference>
<protein>
    <submittedName>
        <fullName evidence="2">Transcriptional regulator</fullName>
    </submittedName>
</protein>
<dbReference type="EMBL" id="SUMC01000145">
    <property type="protein sequence ID" value="TJZ97416.1"/>
    <property type="molecule type" value="Genomic_DNA"/>
</dbReference>
<dbReference type="Proteomes" id="UP000305778">
    <property type="component" value="Unassembled WGS sequence"/>
</dbReference>
<feature type="domain" description="Aminoglycoside phosphotransferase" evidence="1">
    <location>
        <begin position="24"/>
        <end position="246"/>
    </location>
</feature>
<dbReference type="Gene3D" id="3.90.1200.10">
    <property type="match status" value="1"/>
</dbReference>
<evidence type="ECO:0000313" key="3">
    <source>
        <dbReference type="Proteomes" id="UP000305778"/>
    </source>
</evidence>
<comment type="caution">
    <text evidence="2">The sequence shown here is derived from an EMBL/GenBank/DDBJ whole genome shotgun (WGS) entry which is preliminary data.</text>
</comment>
<evidence type="ECO:0000313" key="2">
    <source>
        <dbReference type="EMBL" id="TJZ97416.1"/>
    </source>
</evidence>
<keyword evidence="3" id="KW-1185">Reference proteome</keyword>
<dbReference type="InterPro" id="IPR011009">
    <property type="entry name" value="Kinase-like_dom_sf"/>
</dbReference>
<proteinExistence type="predicted"/>
<dbReference type="SUPFAM" id="SSF56112">
    <property type="entry name" value="Protein kinase-like (PK-like)"/>
    <property type="match status" value="1"/>
</dbReference>